<sequence>MEEAASAGAVEATSGTKKEQLADGERNPAAPPAPLQKPPYSYIALITMAIRDSPGQRLPLRDIYRYISQRFPYYNLSQKSWQNSIRHNLSLNECFLKVSREGAGRKGNDWMLDPAFEGMFERGNYLRRRRTRRRSRDPAPAPPPTAPCFTCPETPAPAYCPYHPYPQSPLPPPAYLLAGSGVAQPSQPYPVSGCLPAMGPVGGYGPYPRFLLPGGAAQQPPSPVAGGPVAPFQSPPDLSLLRGWNWQERISCARTDF</sequence>
<evidence type="ECO:0000256" key="3">
    <source>
        <dbReference type="ARBA" id="ARBA00022782"/>
    </source>
</evidence>
<evidence type="ECO:0000256" key="6">
    <source>
        <dbReference type="ARBA" id="ARBA00023242"/>
    </source>
</evidence>
<dbReference type="AlphaFoldDB" id="A0AA35KSP9"/>
<dbReference type="Pfam" id="PF00250">
    <property type="entry name" value="Forkhead"/>
    <property type="match status" value="1"/>
</dbReference>
<feature type="compositionally biased region" description="Basic and acidic residues" evidence="9">
    <location>
        <begin position="16"/>
        <end position="26"/>
    </location>
</feature>
<evidence type="ECO:0000256" key="1">
    <source>
        <dbReference type="ARBA" id="ARBA00004123"/>
    </source>
</evidence>
<gene>
    <name evidence="11" type="ORF">PODLI_1B038779</name>
</gene>
<evidence type="ECO:0000256" key="7">
    <source>
        <dbReference type="ARBA" id="ARBA00034872"/>
    </source>
</evidence>
<dbReference type="PANTHER" id="PTHR11829">
    <property type="entry name" value="FORKHEAD BOX PROTEIN"/>
    <property type="match status" value="1"/>
</dbReference>
<evidence type="ECO:0000256" key="2">
    <source>
        <dbReference type="ARBA" id="ARBA00022499"/>
    </source>
</evidence>
<accession>A0AA35KSP9</accession>
<dbReference type="GO" id="GO:0005634">
    <property type="term" value="C:nucleus"/>
    <property type="evidence" value="ECO:0007669"/>
    <property type="project" value="UniProtKB-SubCell"/>
</dbReference>
<evidence type="ECO:0000256" key="5">
    <source>
        <dbReference type="ARBA" id="ARBA00023125"/>
    </source>
</evidence>
<evidence type="ECO:0000256" key="4">
    <source>
        <dbReference type="ARBA" id="ARBA00022843"/>
    </source>
</evidence>
<dbReference type="GO" id="GO:0030154">
    <property type="term" value="P:cell differentiation"/>
    <property type="evidence" value="ECO:0007669"/>
    <property type="project" value="UniProtKB-KW"/>
</dbReference>
<evidence type="ECO:0000256" key="8">
    <source>
        <dbReference type="PROSITE-ProRule" id="PRU00089"/>
    </source>
</evidence>
<dbReference type="InterPro" id="IPR036388">
    <property type="entry name" value="WH-like_DNA-bd_sf"/>
</dbReference>
<dbReference type="EMBL" id="OX395133">
    <property type="protein sequence ID" value="CAI5782911.1"/>
    <property type="molecule type" value="Genomic_DNA"/>
</dbReference>
<dbReference type="GO" id="GO:0000981">
    <property type="term" value="F:DNA-binding transcription factor activity, RNA polymerase II-specific"/>
    <property type="evidence" value="ECO:0007669"/>
    <property type="project" value="TreeGrafter"/>
</dbReference>
<dbReference type="Proteomes" id="UP001178461">
    <property type="component" value="Chromosome 8"/>
</dbReference>
<dbReference type="InterPro" id="IPR050211">
    <property type="entry name" value="FOX_domain-containing"/>
</dbReference>
<reference evidence="11" key="1">
    <citation type="submission" date="2022-12" db="EMBL/GenBank/DDBJ databases">
        <authorList>
            <person name="Alioto T."/>
            <person name="Alioto T."/>
            <person name="Gomez Garrido J."/>
        </authorList>
    </citation>
    <scope>NUCLEOTIDE SEQUENCE</scope>
</reference>
<dbReference type="SUPFAM" id="SSF46785">
    <property type="entry name" value="Winged helix' DNA-binding domain"/>
    <property type="match status" value="1"/>
</dbReference>
<name>A0AA35KSP9_9SAUR</name>
<evidence type="ECO:0000313" key="11">
    <source>
        <dbReference type="EMBL" id="CAI5782911.1"/>
    </source>
</evidence>
<keyword evidence="2" id="KW-1017">Isopeptide bond</keyword>
<evidence type="ECO:0000313" key="12">
    <source>
        <dbReference type="Proteomes" id="UP001178461"/>
    </source>
</evidence>
<feature type="region of interest" description="Disordered" evidence="9">
    <location>
        <begin position="1"/>
        <end position="35"/>
    </location>
</feature>
<keyword evidence="12" id="KW-1185">Reference proteome</keyword>
<comment type="subcellular location">
    <subcellularLocation>
        <location evidence="1 8">Nucleus</location>
    </subcellularLocation>
</comment>
<evidence type="ECO:0000256" key="9">
    <source>
        <dbReference type="SAM" id="MobiDB-lite"/>
    </source>
</evidence>
<dbReference type="Gene3D" id="1.10.10.10">
    <property type="entry name" value="Winged helix-like DNA-binding domain superfamily/Winged helix DNA-binding domain"/>
    <property type="match status" value="1"/>
</dbReference>
<dbReference type="PANTHER" id="PTHR11829:SF411">
    <property type="entry name" value="FORKHEAD BOX PROTEIN L2"/>
    <property type="match status" value="1"/>
</dbReference>
<dbReference type="InterPro" id="IPR018122">
    <property type="entry name" value="TF_fork_head_CS_1"/>
</dbReference>
<dbReference type="PRINTS" id="PR00053">
    <property type="entry name" value="FORKHEAD"/>
</dbReference>
<proteinExistence type="predicted"/>
<dbReference type="GO" id="GO:0000978">
    <property type="term" value="F:RNA polymerase II cis-regulatory region sequence-specific DNA binding"/>
    <property type="evidence" value="ECO:0007669"/>
    <property type="project" value="TreeGrafter"/>
</dbReference>
<dbReference type="PROSITE" id="PS00658">
    <property type="entry name" value="FORK_HEAD_2"/>
    <property type="match status" value="1"/>
</dbReference>
<keyword evidence="3" id="KW-0221">Differentiation</keyword>
<evidence type="ECO:0000259" key="10">
    <source>
        <dbReference type="PROSITE" id="PS50039"/>
    </source>
</evidence>
<dbReference type="InterPro" id="IPR001766">
    <property type="entry name" value="Fork_head_dom"/>
</dbReference>
<protein>
    <recommendedName>
        <fullName evidence="7">Forkhead box protein L2</fullName>
    </recommendedName>
</protein>
<dbReference type="SMART" id="SM00339">
    <property type="entry name" value="FH"/>
    <property type="match status" value="1"/>
</dbReference>
<feature type="DNA-binding region" description="Fork-head" evidence="8">
    <location>
        <begin position="37"/>
        <end position="130"/>
    </location>
</feature>
<dbReference type="InterPro" id="IPR036390">
    <property type="entry name" value="WH_DNA-bd_sf"/>
</dbReference>
<organism evidence="11 12">
    <name type="scientific">Podarcis lilfordi</name>
    <name type="common">Lilford's wall lizard</name>
    <dbReference type="NCBI Taxonomy" id="74358"/>
    <lineage>
        <taxon>Eukaryota</taxon>
        <taxon>Metazoa</taxon>
        <taxon>Chordata</taxon>
        <taxon>Craniata</taxon>
        <taxon>Vertebrata</taxon>
        <taxon>Euteleostomi</taxon>
        <taxon>Lepidosauria</taxon>
        <taxon>Squamata</taxon>
        <taxon>Bifurcata</taxon>
        <taxon>Unidentata</taxon>
        <taxon>Episquamata</taxon>
        <taxon>Laterata</taxon>
        <taxon>Lacertibaenia</taxon>
        <taxon>Lacertidae</taxon>
        <taxon>Podarcis</taxon>
    </lineage>
</organism>
<dbReference type="PROSITE" id="PS50039">
    <property type="entry name" value="FORK_HEAD_3"/>
    <property type="match status" value="1"/>
</dbReference>
<dbReference type="InterPro" id="IPR030456">
    <property type="entry name" value="TF_fork_head_CS_2"/>
</dbReference>
<keyword evidence="6 8" id="KW-0539">Nucleus</keyword>
<dbReference type="PROSITE" id="PS00657">
    <property type="entry name" value="FORK_HEAD_1"/>
    <property type="match status" value="1"/>
</dbReference>
<dbReference type="GO" id="GO:0009653">
    <property type="term" value="P:anatomical structure morphogenesis"/>
    <property type="evidence" value="ECO:0007669"/>
    <property type="project" value="TreeGrafter"/>
</dbReference>
<feature type="domain" description="Fork-head" evidence="10">
    <location>
        <begin position="37"/>
        <end position="130"/>
    </location>
</feature>
<keyword evidence="4" id="KW-0832">Ubl conjugation</keyword>
<dbReference type="FunFam" id="1.10.10.10:FF:000598">
    <property type="entry name" value="forkhead box protein I1 isoform X2"/>
    <property type="match status" value="1"/>
</dbReference>
<keyword evidence="5 8" id="KW-0238">DNA-binding</keyword>